<evidence type="ECO:0000256" key="4">
    <source>
        <dbReference type="ARBA" id="ARBA00022989"/>
    </source>
</evidence>
<proteinExistence type="inferred from homology"/>
<dbReference type="GO" id="GO:0010043">
    <property type="term" value="P:response to zinc ion"/>
    <property type="evidence" value="ECO:0007669"/>
    <property type="project" value="TreeGrafter"/>
</dbReference>
<feature type="transmembrane region" description="Helical" evidence="7">
    <location>
        <begin position="194"/>
        <end position="215"/>
    </location>
</feature>
<evidence type="ECO:0000256" key="3">
    <source>
        <dbReference type="ARBA" id="ARBA00022692"/>
    </source>
</evidence>
<gene>
    <name evidence="8" type="ORF">GJ688_14170</name>
</gene>
<dbReference type="SUPFAM" id="SSF81345">
    <property type="entry name" value="ABC transporter involved in vitamin B12 uptake, BtuC"/>
    <property type="match status" value="1"/>
</dbReference>
<feature type="transmembrane region" description="Helical" evidence="7">
    <location>
        <begin position="249"/>
        <end position="270"/>
    </location>
</feature>
<dbReference type="RefSeq" id="WP_155477210.1">
    <property type="nucleotide sequence ID" value="NZ_WNKU01000019.1"/>
</dbReference>
<evidence type="ECO:0000256" key="5">
    <source>
        <dbReference type="ARBA" id="ARBA00023136"/>
    </source>
</evidence>
<feature type="transmembrane region" description="Helical" evidence="7">
    <location>
        <begin position="135"/>
        <end position="156"/>
    </location>
</feature>
<dbReference type="Gene3D" id="1.10.3470.10">
    <property type="entry name" value="ABC transporter involved in vitamin B12 uptake, BtuC"/>
    <property type="match status" value="1"/>
</dbReference>
<feature type="transmembrane region" description="Helical" evidence="7">
    <location>
        <begin position="89"/>
        <end position="111"/>
    </location>
</feature>
<keyword evidence="4 7" id="KW-1133">Transmembrane helix</keyword>
<dbReference type="AlphaFoldDB" id="A0A6I3SMI1"/>
<dbReference type="Pfam" id="PF00950">
    <property type="entry name" value="ABC-3"/>
    <property type="match status" value="1"/>
</dbReference>
<comment type="subcellular location">
    <subcellularLocation>
        <location evidence="6">Cell membrane</location>
        <topology evidence="6">Multi-pass membrane protein</topology>
    </subcellularLocation>
    <subcellularLocation>
        <location evidence="1">Membrane</location>
        <topology evidence="1">Multi-pass membrane protein</topology>
    </subcellularLocation>
</comment>
<reference evidence="8 9" key="1">
    <citation type="submission" date="2019-11" db="EMBL/GenBank/DDBJ databases">
        <title>Whole-genome sequence of a the green, strictly anaerobic photosynthetic bacterium Heliobacillus mobilis DSM 6151.</title>
        <authorList>
            <person name="Kyndt J.A."/>
            <person name="Meyer T.E."/>
        </authorList>
    </citation>
    <scope>NUCLEOTIDE SEQUENCE [LARGE SCALE GENOMIC DNA]</scope>
    <source>
        <strain evidence="8 9">DSM 6151</strain>
    </source>
</reference>
<dbReference type="InterPro" id="IPR001626">
    <property type="entry name" value="ABC_TroCD"/>
</dbReference>
<protein>
    <submittedName>
        <fullName evidence="8">Iron chelate uptake ABC transporter family permease subunit</fullName>
    </submittedName>
</protein>
<dbReference type="EMBL" id="WNKU01000019">
    <property type="protein sequence ID" value="MTV50119.1"/>
    <property type="molecule type" value="Genomic_DNA"/>
</dbReference>
<evidence type="ECO:0000256" key="2">
    <source>
        <dbReference type="ARBA" id="ARBA00008034"/>
    </source>
</evidence>
<comment type="similarity">
    <text evidence="2 6">Belongs to the ABC-3 integral membrane protein family.</text>
</comment>
<dbReference type="GO" id="GO:0043190">
    <property type="term" value="C:ATP-binding cassette (ABC) transporter complex"/>
    <property type="evidence" value="ECO:0007669"/>
    <property type="project" value="InterPro"/>
</dbReference>
<evidence type="ECO:0000313" key="8">
    <source>
        <dbReference type="EMBL" id="MTV50119.1"/>
    </source>
</evidence>
<keyword evidence="5 7" id="KW-0472">Membrane</keyword>
<accession>A0A6I3SMI1</accession>
<keyword evidence="6" id="KW-0813">Transport</keyword>
<organism evidence="8 9">
    <name type="scientific">Heliobacterium mobile</name>
    <name type="common">Heliobacillus mobilis</name>
    <dbReference type="NCBI Taxonomy" id="28064"/>
    <lineage>
        <taxon>Bacteria</taxon>
        <taxon>Bacillati</taxon>
        <taxon>Bacillota</taxon>
        <taxon>Clostridia</taxon>
        <taxon>Eubacteriales</taxon>
        <taxon>Heliobacteriaceae</taxon>
        <taxon>Heliobacterium</taxon>
    </lineage>
</organism>
<feature type="transmembrane region" description="Helical" evidence="7">
    <location>
        <begin position="222"/>
        <end position="243"/>
    </location>
</feature>
<feature type="transmembrane region" description="Helical" evidence="7">
    <location>
        <begin position="12"/>
        <end position="36"/>
    </location>
</feature>
<sequence length="290" mass="31316">MFGFTEMFQHDFMVRAFLAGLMVAVICPSIGLFLVLRRLSLIGDTISHISLAGVAGGMLWGVYPPLMALTFSLIAVLGLEKLRRSYQNYAEISTAVFLSGGVALAVILLSVKKSASSDIISYLFGSIIAVNRQDLVILSAVLAIVLIVIGSLYHRFFYISFSEEKAQLSGLPVYGLNLVLMVLAALVVASSMRIVGILLVSSMLVLPVAASLQIARSFREAFWLAQAYALTSVTAGLLASYFLDLAPGGSIVLLAAFLLVSTILVKKAWLRLRPLRAKDRLSAKELAKIQ</sequence>
<dbReference type="OrthoDB" id="9798540at2"/>
<dbReference type="InterPro" id="IPR037294">
    <property type="entry name" value="ABC_BtuC-like"/>
</dbReference>
<evidence type="ECO:0000256" key="6">
    <source>
        <dbReference type="RuleBase" id="RU003943"/>
    </source>
</evidence>
<dbReference type="Proteomes" id="UP000430670">
    <property type="component" value="Unassembled WGS sequence"/>
</dbReference>
<keyword evidence="9" id="KW-1185">Reference proteome</keyword>
<evidence type="ECO:0000256" key="7">
    <source>
        <dbReference type="SAM" id="Phobius"/>
    </source>
</evidence>
<dbReference type="CDD" id="cd06550">
    <property type="entry name" value="TM_ABC_iron-siderophores_like"/>
    <property type="match status" value="1"/>
</dbReference>
<feature type="transmembrane region" description="Helical" evidence="7">
    <location>
        <begin position="48"/>
        <end position="77"/>
    </location>
</feature>
<dbReference type="GO" id="GO:0055085">
    <property type="term" value="P:transmembrane transport"/>
    <property type="evidence" value="ECO:0007669"/>
    <property type="project" value="InterPro"/>
</dbReference>
<dbReference type="PANTHER" id="PTHR30477:SF0">
    <property type="entry name" value="METAL TRANSPORT SYSTEM MEMBRANE PROTEIN TM_0125-RELATED"/>
    <property type="match status" value="1"/>
</dbReference>
<comment type="caution">
    <text evidence="8">The sequence shown here is derived from an EMBL/GenBank/DDBJ whole genome shotgun (WGS) entry which is preliminary data.</text>
</comment>
<name>A0A6I3SMI1_HELMO</name>
<keyword evidence="3 6" id="KW-0812">Transmembrane</keyword>
<evidence type="ECO:0000313" key="9">
    <source>
        <dbReference type="Proteomes" id="UP000430670"/>
    </source>
</evidence>
<feature type="transmembrane region" description="Helical" evidence="7">
    <location>
        <begin position="168"/>
        <end position="188"/>
    </location>
</feature>
<dbReference type="PANTHER" id="PTHR30477">
    <property type="entry name" value="ABC-TRANSPORTER METAL-BINDING PROTEIN"/>
    <property type="match status" value="1"/>
</dbReference>
<evidence type="ECO:0000256" key="1">
    <source>
        <dbReference type="ARBA" id="ARBA00004141"/>
    </source>
</evidence>